<dbReference type="InterPro" id="IPR015421">
    <property type="entry name" value="PyrdxlP-dep_Trfase_major"/>
</dbReference>
<dbReference type="GO" id="GO:0000271">
    <property type="term" value="P:polysaccharide biosynthetic process"/>
    <property type="evidence" value="ECO:0007669"/>
    <property type="project" value="TreeGrafter"/>
</dbReference>
<protein>
    <submittedName>
        <fullName evidence="3">Unannotated protein</fullName>
    </submittedName>
</protein>
<reference evidence="3" key="1">
    <citation type="submission" date="2020-05" db="EMBL/GenBank/DDBJ databases">
        <authorList>
            <person name="Chiriac C."/>
            <person name="Salcher M."/>
            <person name="Ghai R."/>
            <person name="Kavagutti S V."/>
        </authorList>
    </citation>
    <scope>NUCLEOTIDE SEQUENCE</scope>
</reference>
<dbReference type="AlphaFoldDB" id="A0A6J7HIH2"/>
<sequence>MPVPLFDTATALAPLRAELDEALLRVAADGRFILGPETQAFEREFAEWTGSGHAIGVANGTEAITIALRALGVGPGDEVVVPSFTFWASAEAIPPTGATPVFCDVDRETMCVTAETVEAAVTPRTKAIIAVHLFGNVAPIDEIRAVCGLPVLEDAAQAAGSTLSADGDPTGAHGVRRPGALGDVATFSFYPSKNLGGFGDGGAITTSDDGIAERVRTLRFHGSADKVDYSEIGYNSRLDELQAAVLRVQLPHLDRWAGHRAATHVRYHRAGLDELVDVPVATPGATPAWHIYVVRTARADELAAGLAERGIGARGYYRTPVHRQAPMAAFQPGGLTDLPVTDELARTHLALPVTATITEEQVGEVVAAVAQVLA</sequence>
<comment type="similarity">
    <text evidence="2">Belongs to the DegT/DnrJ/EryC1 family.</text>
</comment>
<dbReference type="PANTHER" id="PTHR30244:SF36">
    <property type="entry name" value="3-OXO-GLUCOSE-6-PHOSPHATE:GLUTAMATE AMINOTRANSFERASE"/>
    <property type="match status" value="1"/>
</dbReference>
<dbReference type="Gene3D" id="3.90.1150.10">
    <property type="entry name" value="Aspartate Aminotransferase, domain 1"/>
    <property type="match status" value="1"/>
</dbReference>
<evidence type="ECO:0000313" key="3">
    <source>
        <dbReference type="EMBL" id="CAB4915419.1"/>
    </source>
</evidence>
<dbReference type="SUPFAM" id="SSF53383">
    <property type="entry name" value="PLP-dependent transferases"/>
    <property type="match status" value="1"/>
</dbReference>
<evidence type="ECO:0000256" key="1">
    <source>
        <dbReference type="ARBA" id="ARBA00022898"/>
    </source>
</evidence>
<dbReference type="InterPro" id="IPR000653">
    <property type="entry name" value="DegT/StrS_aminotransferase"/>
</dbReference>
<keyword evidence="1" id="KW-0663">Pyridoxal phosphate</keyword>
<dbReference type="InterPro" id="IPR015422">
    <property type="entry name" value="PyrdxlP-dep_Trfase_small"/>
</dbReference>
<proteinExistence type="inferred from homology"/>
<name>A0A6J7HIH2_9ZZZZ</name>
<dbReference type="GO" id="GO:0008483">
    <property type="term" value="F:transaminase activity"/>
    <property type="evidence" value="ECO:0007669"/>
    <property type="project" value="TreeGrafter"/>
</dbReference>
<dbReference type="PANTHER" id="PTHR30244">
    <property type="entry name" value="TRANSAMINASE"/>
    <property type="match status" value="1"/>
</dbReference>
<dbReference type="GO" id="GO:0030170">
    <property type="term" value="F:pyridoxal phosphate binding"/>
    <property type="evidence" value="ECO:0007669"/>
    <property type="project" value="TreeGrafter"/>
</dbReference>
<dbReference type="EMBL" id="CAFBMK010000078">
    <property type="protein sequence ID" value="CAB4915419.1"/>
    <property type="molecule type" value="Genomic_DNA"/>
</dbReference>
<dbReference type="InterPro" id="IPR015424">
    <property type="entry name" value="PyrdxlP-dep_Trfase"/>
</dbReference>
<evidence type="ECO:0000256" key="2">
    <source>
        <dbReference type="ARBA" id="ARBA00037999"/>
    </source>
</evidence>
<organism evidence="3">
    <name type="scientific">freshwater metagenome</name>
    <dbReference type="NCBI Taxonomy" id="449393"/>
    <lineage>
        <taxon>unclassified sequences</taxon>
        <taxon>metagenomes</taxon>
        <taxon>ecological metagenomes</taxon>
    </lineage>
</organism>
<dbReference type="Pfam" id="PF01041">
    <property type="entry name" value="DegT_DnrJ_EryC1"/>
    <property type="match status" value="1"/>
</dbReference>
<dbReference type="CDD" id="cd00616">
    <property type="entry name" value="AHBA_syn"/>
    <property type="match status" value="1"/>
</dbReference>
<dbReference type="Gene3D" id="3.40.640.10">
    <property type="entry name" value="Type I PLP-dependent aspartate aminotransferase-like (Major domain)"/>
    <property type="match status" value="1"/>
</dbReference>
<dbReference type="PIRSF" id="PIRSF000390">
    <property type="entry name" value="PLP_StrS"/>
    <property type="match status" value="1"/>
</dbReference>
<accession>A0A6J7HIH2</accession>
<gene>
    <name evidence="3" type="ORF">UFOPK3564_01532</name>
</gene>